<evidence type="ECO:0000256" key="1">
    <source>
        <dbReference type="ARBA" id="ARBA00022670"/>
    </source>
</evidence>
<feature type="domain" description="Peptidase M48" evidence="9">
    <location>
        <begin position="68"/>
        <end position="252"/>
    </location>
</feature>
<evidence type="ECO:0000313" key="10">
    <source>
        <dbReference type="EMBL" id="OCX25007.1"/>
    </source>
</evidence>
<evidence type="ECO:0000256" key="2">
    <source>
        <dbReference type="ARBA" id="ARBA00022723"/>
    </source>
</evidence>
<feature type="signal peptide" evidence="8">
    <location>
        <begin position="1"/>
        <end position="21"/>
    </location>
</feature>
<comment type="subcellular location">
    <subcellularLocation>
        <location evidence="8">Periplasm</location>
    </subcellularLocation>
</comment>
<evidence type="ECO:0000259" key="9">
    <source>
        <dbReference type="Pfam" id="PF01435"/>
    </source>
</evidence>
<dbReference type="STRING" id="158627.BW687_17020"/>
<dbReference type="InterPro" id="IPR001915">
    <property type="entry name" value="Peptidase_M48"/>
</dbReference>
<dbReference type="EMBL" id="MDEN01000052">
    <property type="protein sequence ID" value="OCX25007.1"/>
    <property type="molecule type" value="Genomic_DNA"/>
</dbReference>
<name>A0A1C2EDG7_9PSED</name>
<keyword evidence="1 8" id="KW-0645">Protease</keyword>
<dbReference type="SUPFAM" id="SSF48452">
    <property type="entry name" value="TPR-like"/>
    <property type="match status" value="1"/>
</dbReference>
<dbReference type="InterPro" id="IPR011990">
    <property type="entry name" value="TPR-like_helical_dom_sf"/>
</dbReference>
<evidence type="ECO:0000256" key="3">
    <source>
        <dbReference type="ARBA" id="ARBA00022729"/>
    </source>
</evidence>
<comment type="cofactor">
    <cofactor evidence="8">
        <name>Zn(2+)</name>
        <dbReference type="ChEBI" id="CHEBI:29105"/>
    </cofactor>
    <text evidence="8">Binds 1 zinc ion per subunit.</text>
</comment>
<comment type="function">
    <text evidence="8">Functions as both a chaperone and a metalloprotease. Maintains the integrity of the outer membrane by promoting either the assembly or the elimination of outer membrane proteins, depending on their folding state.</text>
</comment>
<feature type="binding site" evidence="8">
    <location>
        <position position="128"/>
    </location>
    <ligand>
        <name>Zn(2+)</name>
        <dbReference type="ChEBI" id="CHEBI:29105"/>
        <note>catalytic</note>
    </ligand>
</feature>
<dbReference type="Gene3D" id="3.30.2010.10">
    <property type="entry name" value="Metalloproteases ('zincins'), catalytic domain"/>
    <property type="match status" value="1"/>
</dbReference>
<dbReference type="RefSeq" id="WP_065986750.1">
    <property type="nucleotide sequence ID" value="NZ_JBMVGJ010000016.1"/>
</dbReference>
<dbReference type="EC" id="3.4.-.-" evidence="8"/>
<dbReference type="Gene3D" id="1.25.40.10">
    <property type="entry name" value="Tetratricopeptide repeat domain"/>
    <property type="match status" value="1"/>
</dbReference>
<dbReference type="GO" id="GO:0042597">
    <property type="term" value="C:periplasmic space"/>
    <property type="evidence" value="ECO:0007669"/>
    <property type="project" value="UniProtKB-SubCell"/>
</dbReference>
<keyword evidence="4 8" id="KW-0574">Periplasm</keyword>
<feature type="chain" id="PRO_5009005052" description="Putative beta-barrel assembly-enhancing protease" evidence="8">
    <location>
        <begin position="22"/>
        <end position="478"/>
    </location>
</feature>
<dbReference type="AlphaFoldDB" id="A0A1C2EDG7"/>
<dbReference type="CDD" id="cd07324">
    <property type="entry name" value="M48C_Oma1-like"/>
    <property type="match status" value="1"/>
</dbReference>
<proteinExistence type="inferred from homology"/>
<organism evidence="10 11">
    <name type="scientific">Pseudomonas graminis</name>
    <dbReference type="NCBI Taxonomy" id="158627"/>
    <lineage>
        <taxon>Bacteria</taxon>
        <taxon>Pseudomonadati</taxon>
        <taxon>Pseudomonadota</taxon>
        <taxon>Gammaproteobacteria</taxon>
        <taxon>Pseudomonadales</taxon>
        <taxon>Pseudomonadaceae</taxon>
        <taxon>Pseudomonas</taxon>
    </lineage>
</organism>
<dbReference type="Pfam" id="PF01435">
    <property type="entry name" value="Peptidase_M48"/>
    <property type="match status" value="1"/>
</dbReference>
<evidence type="ECO:0000256" key="8">
    <source>
        <dbReference type="HAMAP-Rule" id="MF_00997"/>
    </source>
</evidence>
<reference evidence="10 11" key="1">
    <citation type="submission" date="2016-08" db="EMBL/GenBank/DDBJ databases">
        <title>Whole genome sequence of Pseudomonas graminis strain UASWS1507, a potential biological control agent for agriculture.</title>
        <authorList>
            <person name="Crovadore J."/>
            <person name="Calmin G."/>
            <person name="Chablais R."/>
            <person name="Cochard B."/>
            <person name="Lefort F."/>
        </authorList>
    </citation>
    <scope>NUCLEOTIDE SEQUENCE [LARGE SCALE GENOMIC DNA]</scope>
    <source>
        <strain evidence="10 11">UASWS1507</strain>
    </source>
</reference>
<feature type="active site" description="Proton donor" evidence="8">
    <location>
        <position position="198"/>
    </location>
</feature>
<evidence type="ECO:0000256" key="5">
    <source>
        <dbReference type="ARBA" id="ARBA00022801"/>
    </source>
</evidence>
<dbReference type="GO" id="GO:0051603">
    <property type="term" value="P:proteolysis involved in protein catabolic process"/>
    <property type="evidence" value="ECO:0007669"/>
    <property type="project" value="TreeGrafter"/>
</dbReference>
<keyword evidence="2 8" id="KW-0479">Metal-binding</keyword>
<feature type="binding site" evidence="8">
    <location>
        <position position="132"/>
    </location>
    <ligand>
        <name>Zn(2+)</name>
        <dbReference type="ChEBI" id="CHEBI:29105"/>
        <note>catalytic</note>
    </ligand>
</feature>
<keyword evidence="7 8" id="KW-0482">Metalloprotease</keyword>
<protein>
    <recommendedName>
        <fullName evidence="8">Putative beta-barrel assembly-enhancing protease</fullName>
        <ecNumber evidence="8">3.4.-.-</ecNumber>
    </recommendedName>
</protein>
<dbReference type="Proteomes" id="UP000095143">
    <property type="component" value="Unassembled WGS sequence"/>
</dbReference>
<comment type="similarity">
    <text evidence="8">Belongs to the peptidase M48 family. BepA subfamily.</text>
</comment>
<dbReference type="GO" id="GO:0004222">
    <property type="term" value="F:metalloendopeptidase activity"/>
    <property type="evidence" value="ECO:0007669"/>
    <property type="project" value="InterPro"/>
</dbReference>
<evidence type="ECO:0000313" key="11">
    <source>
        <dbReference type="Proteomes" id="UP000095143"/>
    </source>
</evidence>
<accession>A0A1C2EDG7</accession>
<gene>
    <name evidence="10" type="ORF">BBI10_03355</name>
</gene>
<evidence type="ECO:0000256" key="7">
    <source>
        <dbReference type="ARBA" id="ARBA00023049"/>
    </source>
</evidence>
<dbReference type="Pfam" id="PF14559">
    <property type="entry name" value="TPR_19"/>
    <property type="match status" value="1"/>
</dbReference>
<keyword evidence="5 8" id="KW-0378">Hydrolase</keyword>
<evidence type="ECO:0000256" key="4">
    <source>
        <dbReference type="ARBA" id="ARBA00022764"/>
    </source>
</evidence>
<dbReference type="PANTHER" id="PTHR22726:SF1">
    <property type="entry name" value="METALLOENDOPEPTIDASE OMA1, MITOCHONDRIAL"/>
    <property type="match status" value="1"/>
</dbReference>
<keyword evidence="6 8" id="KW-0862">Zinc</keyword>
<feature type="binding site" evidence="8">
    <location>
        <position position="194"/>
    </location>
    <ligand>
        <name>Zn(2+)</name>
        <dbReference type="ChEBI" id="CHEBI:29105"/>
        <note>catalytic</note>
    </ligand>
</feature>
<dbReference type="OrthoDB" id="9810445at2"/>
<evidence type="ECO:0000256" key="6">
    <source>
        <dbReference type="ARBA" id="ARBA00022833"/>
    </source>
</evidence>
<feature type="active site" evidence="8">
    <location>
        <position position="129"/>
    </location>
</feature>
<dbReference type="InterPro" id="IPR030873">
    <property type="entry name" value="Protease_BepA"/>
</dbReference>
<dbReference type="HAMAP" id="MF_00997">
    <property type="entry name" value="Protease_BepA"/>
    <property type="match status" value="1"/>
</dbReference>
<dbReference type="InterPro" id="IPR051156">
    <property type="entry name" value="Mito/Outer_Membr_Metalloprot"/>
</dbReference>
<comment type="caution">
    <text evidence="10">The sequence shown here is derived from an EMBL/GenBank/DDBJ whole genome shotgun (WGS) entry which is preliminary data.</text>
</comment>
<keyword evidence="3 8" id="KW-0732">Signal</keyword>
<dbReference type="PANTHER" id="PTHR22726">
    <property type="entry name" value="METALLOENDOPEPTIDASE OMA1"/>
    <property type="match status" value="1"/>
</dbReference>
<dbReference type="GO" id="GO:0008270">
    <property type="term" value="F:zinc ion binding"/>
    <property type="evidence" value="ECO:0007669"/>
    <property type="project" value="UniProtKB-UniRule"/>
</dbReference>
<sequence length="478" mass="52762" precursor="true">MNFLRPTLLTLACLLAAPSFAEDDLPSLGDASSSIVSPQQEHDLGRAWLGLLRSEVAQLSDPLLKDFVESSVYRLAETSQVQDRRLEFILINTPEINAFAAPGGIIGVNGGLFLHAETEGEYAAVLAHELAHLSQRHFARGVQAQQRMQVPVMAAMLAGIVMAAAGAGDAGIAAIAGTQAAAIQEQARFSRQNEAEADRIGILNLEKAGYDPRNMPTMFERLARQYRYDAKPPEFLMSHPVTESRIADTRNRAEQAKPGGKEDSPAYQLMRARTVLIYEETPGMAAKRFRAQLAENPKNDAARYGLALAQTKAGQLNEGRETLKPLLDKAPDNIPYNLAAVNLDISNNRLPDAQQRVDRMLNLYPDNYPLNQAKVDVLLKQSKAPEALKSLEILLKSRPDDPDIWNQVADTRGLSGNTIGLHQARAEYFALMGDFKQAIQQLEFAKRRANNNFQLASRIDARQQEIIAQERAVKDMMN</sequence>
<dbReference type="GO" id="GO:0016020">
    <property type="term" value="C:membrane"/>
    <property type="evidence" value="ECO:0007669"/>
    <property type="project" value="InterPro"/>
</dbReference>